<evidence type="ECO:0000256" key="5">
    <source>
        <dbReference type="ARBA" id="ARBA00022777"/>
    </source>
</evidence>
<evidence type="ECO:0000256" key="3">
    <source>
        <dbReference type="ARBA" id="ARBA00022679"/>
    </source>
</evidence>
<gene>
    <name evidence="9" type="ORF">CDAUBV1_LOCUS1573</name>
</gene>
<dbReference type="NCBIfam" id="TIGR01313">
    <property type="entry name" value="therm_gnt_kin"/>
    <property type="match status" value="1"/>
</dbReference>
<name>A0AAV2T0X6_CALDB</name>
<keyword evidence="5 8" id="KW-0418">Kinase</keyword>
<dbReference type="Gene3D" id="3.40.50.300">
    <property type="entry name" value="P-loop containing nucleotide triphosphate hydrolases"/>
    <property type="match status" value="1"/>
</dbReference>
<dbReference type="FunFam" id="3.40.50.300:FF:000522">
    <property type="entry name" value="Gluconokinase"/>
    <property type="match status" value="1"/>
</dbReference>
<comment type="pathway">
    <text evidence="1 8">Carbohydrate acid metabolism; D-gluconate degradation.</text>
</comment>
<evidence type="ECO:0000313" key="9">
    <source>
        <dbReference type="EMBL" id="CAL5130140.1"/>
    </source>
</evidence>
<sequence>MIIVIMGPCGCGKSTIARALSQQLGWAYLEADDYHPEKNRAKMARGIPLEDADRIPWLKALHGKIVTLDDAVVACSALKRIYRNILINGTSDGSTSNEFLFVLLQANASLLEERVRSRKGHFIPPSLIASQLETLEPPHPDESHLIVDASRSAPQITDEITFYVNSMYPNKLNH</sequence>
<keyword evidence="3 8" id="KW-0808">Transferase</keyword>
<dbReference type="Pfam" id="PF13238">
    <property type="entry name" value="AAA_18"/>
    <property type="match status" value="1"/>
</dbReference>
<dbReference type="InterPro" id="IPR027417">
    <property type="entry name" value="P-loop_NTPase"/>
</dbReference>
<dbReference type="GO" id="GO:0005737">
    <property type="term" value="C:cytoplasm"/>
    <property type="evidence" value="ECO:0007669"/>
    <property type="project" value="TreeGrafter"/>
</dbReference>
<dbReference type="AlphaFoldDB" id="A0AAV2T0X6"/>
<dbReference type="PANTHER" id="PTHR43442">
    <property type="entry name" value="GLUCONOKINASE-RELATED"/>
    <property type="match status" value="1"/>
</dbReference>
<dbReference type="GO" id="GO:0046316">
    <property type="term" value="F:gluconokinase activity"/>
    <property type="evidence" value="ECO:0007669"/>
    <property type="project" value="UniProtKB-EC"/>
</dbReference>
<dbReference type="Proteomes" id="UP001497525">
    <property type="component" value="Unassembled WGS sequence"/>
</dbReference>
<keyword evidence="4 8" id="KW-0547">Nucleotide-binding</keyword>
<dbReference type="GO" id="GO:0005524">
    <property type="term" value="F:ATP binding"/>
    <property type="evidence" value="ECO:0007669"/>
    <property type="project" value="UniProtKB-KW"/>
</dbReference>
<keyword evidence="6 8" id="KW-0067">ATP-binding</keyword>
<dbReference type="EMBL" id="CAXLJL010000057">
    <property type="protein sequence ID" value="CAL5130140.1"/>
    <property type="molecule type" value="Genomic_DNA"/>
</dbReference>
<organism evidence="9 10">
    <name type="scientific">Calicophoron daubneyi</name>
    <name type="common">Rumen fluke</name>
    <name type="synonym">Paramphistomum daubneyi</name>
    <dbReference type="NCBI Taxonomy" id="300641"/>
    <lineage>
        <taxon>Eukaryota</taxon>
        <taxon>Metazoa</taxon>
        <taxon>Spiralia</taxon>
        <taxon>Lophotrochozoa</taxon>
        <taxon>Platyhelminthes</taxon>
        <taxon>Trematoda</taxon>
        <taxon>Digenea</taxon>
        <taxon>Plagiorchiida</taxon>
        <taxon>Pronocephalata</taxon>
        <taxon>Paramphistomoidea</taxon>
        <taxon>Paramphistomidae</taxon>
        <taxon>Calicophoron</taxon>
    </lineage>
</organism>
<dbReference type="InterPro" id="IPR006001">
    <property type="entry name" value="Therm_gnt_kin"/>
</dbReference>
<dbReference type="EC" id="2.7.1.12" evidence="8"/>
<protein>
    <recommendedName>
        <fullName evidence="8">Gluconokinase</fullName>
        <ecNumber evidence="8">2.7.1.12</ecNumber>
    </recommendedName>
</protein>
<comment type="catalytic activity">
    <reaction evidence="7 8">
        <text>D-gluconate + ATP = 6-phospho-D-gluconate + ADP + H(+)</text>
        <dbReference type="Rhea" id="RHEA:19433"/>
        <dbReference type="ChEBI" id="CHEBI:15378"/>
        <dbReference type="ChEBI" id="CHEBI:18391"/>
        <dbReference type="ChEBI" id="CHEBI:30616"/>
        <dbReference type="ChEBI" id="CHEBI:58759"/>
        <dbReference type="ChEBI" id="CHEBI:456216"/>
        <dbReference type="EC" id="2.7.1.12"/>
    </reaction>
</comment>
<evidence type="ECO:0000313" key="10">
    <source>
        <dbReference type="Proteomes" id="UP001497525"/>
    </source>
</evidence>
<evidence type="ECO:0000256" key="8">
    <source>
        <dbReference type="RuleBase" id="RU363066"/>
    </source>
</evidence>
<evidence type="ECO:0000256" key="7">
    <source>
        <dbReference type="ARBA" id="ARBA00048090"/>
    </source>
</evidence>
<evidence type="ECO:0000256" key="1">
    <source>
        <dbReference type="ARBA" id="ARBA00004875"/>
    </source>
</evidence>
<evidence type="ECO:0000256" key="2">
    <source>
        <dbReference type="ARBA" id="ARBA00008420"/>
    </source>
</evidence>
<reference evidence="9" key="1">
    <citation type="submission" date="2024-06" db="EMBL/GenBank/DDBJ databases">
        <authorList>
            <person name="Liu X."/>
            <person name="Lenzi L."/>
            <person name="Haldenby T S."/>
            <person name="Uol C."/>
        </authorList>
    </citation>
    <scope>NUCLEOTIDE SEQUENCE</scope>
</reference>
<dbReference type="CDD" id="cd02021">
    <property type="entry name" value="GntK"/>
    <property type="match status" value="1"/>
</dbReference>
<proteinExistence type="inferred from homology"/>
<comment type="caution">
    <text evidence="9">The sequence shown here is derived from an EMBL/GenBank/DDBJ whole genome shotgun (WGS) entry which is preliminary data.</text>
</comment>
<evidence type="ECO:0000256" key="4">
    <source>
        <dbReference type="ARBA" id="ARBA00022741"/>
    </source>
</evidence>
<comment type="similarity">
    <text evidence="2 8">Belongs to the gluconokinase GntK/GntV family.</text>
</comment>
<dbReference type="PANTHER" id="PTHR43442:SF3">
    <property type="entry name" value="GLUCONOKINASE-RELATED"/>
    <property type="match status" value="1"/>
</dbReference>
<dbReference type="GO" id="GO:0005975">
    <property type="term" value="P:carbohydrate metabolic process"/>
    <property type="evidence" value="ECO:0007669"/>
    <property type="project" value="InterPro"/>
</dbReference>
<dbReference type="SUPFAM" id="SSF52540">
    <property type="entry name" value="P-loop containing nucleoside triphosphate hydrolases"/>
    <property type="match status" value="1"/>
</dbReference>
<accession>A0AAV2T0X6</accession>
<evidence type="ECO:0000256" key="6">
    <source>
        <dbReference type="ARBA" id="ARBA00022840"/>
    </source>
</evidence>